<proteinExistence type="inferred from homology"/>
<dbReference type="GO" id="GO:0015297">
    <property type="term" value="F:antiporter activity"/>
    <property type="evidence" value="ECO:0007669"/>
    <property type="project" value="InterPro"/>
</dbReference>
<keyword evidence="4" id="KW-1003">Cell membrane</keyword>
<dbReference type="GO" id="GO:0015105">
    <property type="term" value="F:arsenite transmembrane transporter activity"/>
    <property type="evidence" value="ECO:0007669"/>
    <property type="project" value="TreeGrafter"/>
</dbReference>
<keyword evidence="5 8" id="KW-0812">Transmembrane</keyword>
<evidence type="ECO:0000313" key="10">
    <source>
        <dbReference type="Proteomes" id="UP000034455"/>
    </source>
</evidence>
<dbReference type="GeneID" id="58098137"/>
<evidence type="ECO:0000256" key="7">
    <source>
        <dbReference type="ARBA" id="ARBA00023136"/>
    </source>
</evidence>
<feature type="transmembrane region" description="Helical" evidence="8">
    <location>
        <begin position="197"/>
        <end position="218"/>
    </location>
</feature>
<dbReference type="InterPro" id="IPR038770">
    <property type="entry name" value="Na+/solute_symporter_sf"/>
</dbReference>
<reference evidence="9 10" key="1">
    <citation type="submission" date="2015-03" db="EMBL/GenBank/DDBJ databases">
        <title>Genome Assembly of Staphylococcus cohnii subsp. cohnii strain G22B2.</title>
        <authorList>
            <person name="Nair G."/>
            <person name="Kaur G."/>
            <person name="Khatri I."/>
            <person name="Singh N.K."/>
            <person name="Sathyabama S."/>
            <person name="Maurya S.K."/>
            <person name="Subramanian S."/>
            <person name="Agrewala J.N."/>
            <person name="Mayilraj S."/>
        </authorList>
    </citation>
    <scope>NUCLEOTIDE SEQUENCE [LARGE SCALE GENOMIC DNA]</scope>
    <source>
        <strain evidence="9 10">G22B2</strain>
    </source>
</reference>
<feature type="transmembrane region" description="Helical" evidence="8">
    <location>
        <begin position="230"/>
        <end position="253"/>
    </location>
</feature>
<keyword evidence="3" id="KW-0813">Transport</keyword>
<evidence type="ECO:0000256" key="5">
    <source>
        <dbReference type="ARBA" id="ARBA00022692"/>
    </source>
</evidence>
<feature type="transmembrane region" description="Helical" evidence="8">
    <location>
        <begin position="71"/>
        <end position="90"/>
    </location>
</feature>
<accession>A0A0M2NTR2</accession>
<dbReference type="GO" id="GO:0005886">
    <property type="term" value="C:plasma membrane"/>
    <property type="evidence" value="ECO:0007669"/>
    <property type="project" value="UniProtKB-SubCell"/>
</dbReference>
<dbReference type="GO" id="GO:0015104">
    <property type="term" value="F:antimonite transmembrane transporter activity"/>
    <property type="evidence" value="ECO:0007669"/>
    <property type="project" value="TreeGrafter"/>
</dbReference>
<feature type="transmembrane region" description="Helical" evidence="8">
    <location>
        <begin position="102"/>
        <end position="122"/>
    </location>
</feature>
<evidence type="ECO:0000256" key="1">
    <source>
        <dbReference type="ARBA" id="ARBA00004651"/>
    </source>
</evidence>
<feature type="transmembrane region" description="Helical" evidence="8">
    <location>
        <begin position="129"/>
        <end position="151"/>
    </location>
</feature>
<feature type="transmembrane region" description="Helical" evidence="8">
    <location>
        <begin position="12"/>
        <end position="34"/>
    </location>
</feature>
<dbReference type="EMBL" id="LAKJ01000018">
    <property type="protein sequence ID" value="KKI63111.1"/>
    <property type="molecule type" value="Genomic_DNA"/>
</dbReference>
<evidence type="ECO:0000256" key="6">
    <source>
        <dbReference type="ARBA" id="ARBA00022989"/>
    </source>
</evidence>
<evidence type="ECO:0000313" key="9">
    <source>
        <dbReference type="EMBL" id="KKI63111.1"/>
    </source>
</evidence>
<evidence type="ECO:0000256" key="3">
    <source>
        <dbReference type="ARBA" id="ARBA00022448"/>
    </source>
</evidence>
<dbReference type="InterPro" id="IPR002657">
    <property type="entry name" value="BilAc:Na_symport/Acr3"/>
</dbReference>
<feature type="transmembrane region" description="Helical" evidence="8">
    <location>
        <begin position="40"/>
        <end position="59"/>
    </location>
</feature>
<gene>
    <name evidence="9" type="ORF">UF66_0967</name>
</gene>
<protein>
    <submittedName>
        <fullName evidence="9">Arsenical-resistance protein ACR3</fullName>
    </submittedName>
</protein>
<dbReference type="InterPro" id="IPR004706">
    <property type="entry name" value="Arsenical-R_Acr3"/>
</dbReference>
<comment type="similarity">
    <text evidence="2">Belongs to the arsenical resistance-3 (ACR3) (TC 2.A.59) family.</text>
</comment>
<comment type="caution">
    <text evidence="9">The sequence shown here is derived from an EMBL/GenBank/DDBJ whole genome shotgun (WGS) entry which is preliminary data.</text>
</comment>
<keyword evidence="6 8" id="KW-1133">Transmembrane helix</keyword>
<dbReference type="Pfam" id="PF01758">
    <property type="entry name" value="SBF"/>
    <property type="match status" value="1"/>
</dbReference>
<dbReference type="Proteomes" id="UP000034455">
    <property type="component" value="Unassembled WGS sequence"/>
</dbReference>
<name>A0A0M2NTR2_STACC</name>
<evidence type="ECO:0000256" key="2">
    <source>
        <dbReference type="ARBA" id="ARBA00010110"/>
    </source>
</evidence>
<dbReference type="PANTHER" id="PTHR43057">
    <property type="entry name" value="ARSENITE EFFLUX TRANSPORTER"/>
    <property type="match status" value="1"/>
</dbReference>
<dbReference type="Gene3D" id="1.20.1530.20">
    <property type="match status" value="1"/>
</dbReference>
<feature type="transmembrane region" description="Helical" evidence="8">
    <location>
        <begin position="163"/>
        <end position="185"/>
    </location>
</feature>
<sequence>MQYIKSMIEKYQIYIYFIALLSGILVGLISNTFASILESIISVSLCLLMFSMFSQIPFFNIKHSLFNIKSIVALLISNFIVIPLFVYGLIQLFDISDAPILIGLYLVLLTPCIDYVLVFNALGKGNEQLMLFATPLLFICQILLLPLYFTLFLNTDIFSQIDILPFLKSFLMFIIFPLLLALLLQYSSKKSKNINQILKLTSWLPEILMALVLFSIVGSQINKIIHNLNIVITVIPIYICFLIIAPLIGTLCGKVFKVTQETKRTIAFSSSTRNALVVLPLALGLPNHWVTITTTVIITQTLCELLGELIYIKMIPKYIK</sequence>
<dbReference type="PANTHER" id="PTHR43057:SF1">
    <property type="entry name" value="ARSENICAL-RESISTANCE PROTEIN 3"/>
    <property type="match status" value="1"/>
</dbReference>
<dbReference type="PATRIC" id="fig|74704.6.peg.992"/>
<keyword evidence="7 8" id="KW-0472">Membrane</keyword>
<dbReference type="AlphaFoldDB" id="A0A0M2NTR2"/>
<evidence type="ECO:0000256" key="4">
    <source>
        <dbReference type="ARBA" id="ARBA00022475"/>
    </source>
</evidence>
<organism evidence="9 10">
    <name type="scientific">Staphylococcus cohnii subsp. cohnii</name>
    <dbReference type="NCBI Taxonomy" id="74704"/>
    <lineage>
        <taxon>Bacteria</taxon>
        <taxon>Bacillati</taxon>
        <taxon>Bacillota</taxon>
        <taxon>Bacilli</taxon>
        <taxon>Bacillales</taxon>
        <taxon>Staphylococcaceae</taxon>
        <taxon>Staphylococcus</taxon>
        <taxon>Staphylococcus cohnii species complex</taxon>
    </lineage>
</organism>
<dbReference type="RefSeq" id="WP_019467912.1">
    <property type="nucleotide sequence ID" value="NZ_BKAS01000031.1"/>
</dbReference>
<comment type="subcellular location">
    <subcellularLocation>
        <location evidence="1">Cell membrane</location>
        <topology evidence="1">Multi-pass membrane protein</topology>
    </subcellularLocation>
</comment>
<evidence type="ECO:0000256" key="8">
    <source>
        <dbReference type="SAM" id="Phobius"/>
    </source>
</evidence>